<gene>
    <name evidence="9" type="primary">E4</name>
</gene>
<keyword evidence="10" id="KW-1185">Reference proteome</keyword>
<dbReference type="InterPro" id="IPR007615">
    <property type="entry name" value="Adenovirus_E4_30/34"/>
</dbReference>
<evidence type="ECO:0000256" key="7">
    <source>
        <dbReference type="ARBA" id="ARBA00044723"/>
    </source>
</evidence>
<evidence type="ECO:0000313" key="9">
    <source>
        <dbReference type="EMBL" id="AAT84642.1"/>
    </source>
</evidence>
<keyword evidence="6" id="KW-1035">Host cytoplasm</keyword>
<proteinExistence type="inferred from homology"/>
<accession>A0A9W3HRE4</accession>
<comment type="similarity">
    <text evidence="3">Belongs to the adenoviridae E4 30 to 34 kDa protein family.</text>
</comment>
<dbReference type="GeneID" id="3126074"/>
<dbReference type="GO" id="GO:0030430">
    <property type="term" value="C:host cell cytoplasm"/>
    <property type="evidence" value="ECO:0007669"/>
    <property type="project" value="UniProtKB-SubCell"/>
</dbReference>
<dbReference type="GO" id="GO:0042025">
    <property type="term" value="C:host cell nucleus"/>
    <property type="evidence" value="ECO:0007669"/>
    <property type="project" value="UniProtKB-SubCell"/>
</dbReference>
<dbReference type="Pfam" id="PF04528">
    <property type="entry name" value="Adeno_E4_34"/>
    <property type="match status" value="1"/>
</dbReference>
<dbReference type="Proteomes" id="UP000113783">
    <property type="component" value="Segment"/>
</dbReference>
<comment type="function">
    <text evidence="7">Plays a major role to prevent cellular inhibition of viral genome replication by nuclear bodies. Assembles an SCF-like E3 ubiquitin ligase complex based on the cellular proteins ELOB, ELOC, CUL5 and RBX1, in cooperation with viral E1B-55K. This viral RING-type ligase ubiquitinates cellular substrates prior to proteasomal degradation: p53/TP53, LIG4, MRE11-RAD50-NBS1 (MRN) complex, ITGA3, DAXX and BLM.</text>
</comment>
<keyword evidence="5" id="KW-1048">Host nucleus</keyword>
<evidence type="ECO:0000256" key="3">
    <source>
        <dbReference type="ARBA" id="ARBA00006872"/>
    </source>
</evidence>
<protein>
    <submittedName>
        <fullName evidence="9">E4 34 kDa protein</fullName>
    </submittedName>
</protein>
<keyword evidence="4" id="KW-0244">Early protein</keyword>
<evidence type="ECO:0000256" key="5">
    <source>
        <dbReference type="ARBA" id="ARBA00022562"/>
    </source>
</evidence>
<evidence type="ECO:0000256" key="6">
    <source>
        <dbReference type="ARBA" id="ARBA00023200"/>
    </source>
</evidence>
<name>A0A9W3HRE4_9ADEN</name>
<evidence type="ECO:0000256" key="2">
    <source>
        <dbReference type="ARBA" id="ARBA00004192"/>
    </source>
</evidence>
<evidence type="ECO:0000256" key="1">
    <source>
        <dbReference type="ARBA" id="ARBA00004147"/>
    </source>
</evidence>
<evidence type="ECO:0000256" key="4">
    <source>
        <dbReference type="ARBA" id="ARBA00022518"/>
    </source>
</evidence>
<evidence type="ECO:0000313" key="10">
    <source>
        <dbReference type="Proteomes" id="UP000113783"/>
    </source>
</evidence>
<evidence type="ECO:0000256" key="8">
    <source>
        <dbReference type="ARBA" id="ARBA00044760"/>
    </source>
</evidence>
<sequence>MAQRVRRYRCRLNPYQEYPLPPSENAPETFPCPQLPDCDMNTMHDVSAVRGMVGCVGFAVFMEWPVPWDMILTSYEWHLLKHYLNVCISCATIDLRRSSVIHGNEVWTLHCHCNRPGSLQCMAGGILLATWFNRVVYGAAINQRCIWYREVVNYQMPKEVLYVGSVYIRGRHLIYLNIRYDVHARIVKQFVSMGWCQHAYGIMNNLVVLCCVSCASLSEMRMRCCAKRTRRLMRRAVLAIVRHGRFRLQPSAAERRRQDILRDLYVRQRPVTYEVYDNCRSRPR</sequence>
<dbReference type="OrthoDB" id="5555at10239"/>
<dbReference type="EMBL" id="AY598782">
    <property type="protein sequence ID" value="AAT84642.1"/>
    <property type="molecule type" value="Genomic_DNA"/>
</dbReference>
<dbReference type="RefSeq" id="YP_067932.1">
    <property type="nucleotide sequence ID" value="NC_006144.1"/>
</dbReference>
<comment type="subunit">
    <text evidence="8">Interacts with E1B-55k.</text>
</comment>
<reference evidence="9 10" key="1">
    <citation type="journal article" date="2004" name="J. Gen. Virol.">
        <title>Analysis of the first complete genome sequence of an Old World monkey adenovirus reveals a lineage distinct from the six human adenovirus species.</title>
        <authorList>
            <person name="Kovacs G.M."/>
            <person name="Davison A.J."/>
            <person name="Zakhartchouk A.N."/>
            <person name="Harrach B."/>
        </authorList>
    </citation>
    <scope>NUCLEOTIDE SEQUENCE [LARGE SCALE GENOMIC DNA]</scope>
    <source>
        <strain evidence="9">ATCC VR-1449</strain>
    </source>
</reference>
<dbReference type="KEGG" id="vg:3126074"/>
<organism evidence="9 10">
    <name type="scientific">Simian adenovirus 3</name>
    <dbReference type="NCBI Taxonomy" id="38420"/>
    <lineage>
        <taxon>Viruses</taxon>
        <taxon>Varidnaviria</taxon>
        <taxon>Bamfordvirae</taxon>
        <taxon>Preplasmiviricota</taxon>
        <taxon>Polisuviricotina</taxon>
        <taxon>Pharingeaviricetes</taxon>
        <taxon>Rowavirales</taxon>
        <taxon>Adenoviridae</taxon>
        <taxon>Mastadenovirus</taxon>
        <taxon>Mastadenovirus simiae</taxon>
        <taxon>Simian mastadenovirus A</taxon>
    </lineage>
</organism>
<comment type="subcellular location">
    <subcellularLocation>
        <location evidence="2">Host cytoplasm</location>
    </subcellularLocation>
    <subcellularLocation>
        <location evidence="1">Host nucleus</location>
    </subcellularLocation>
</comment>